<dbReference type="PIRSF" id="PIRSF012641">
    <property type="entry name" value="UCP012641"/>
    <property type="match status" value="1"/>
</dbReference>
<dbReference type="AlphaFoldDB" id="A0A5R9JFF3"/>
<evidence type="ECO:0000259" key="1">
    <source>
        <dbReference type="Pfam" id="PF10005"/>
    </source>
</evidence>
<keyword evidence="3" id="KW-1185">Reference proteome</keyword>
<proteinExistence type="predicted"/>
<organism evidence="2 3">
    <name type="scientific">Lichenicoccus roseus</name>
    <dbReference type="NCBI Taxonomy" id="2683649"/>
    <lineage>
        <taxon>Bacteria</taxon>
        <taxon>Pseudomonadati</taxon>
        <taxon>Pseudomonadota</taxon>
        <taxon>Alphaproteobacteria</taxon>
        <taxon>Acetobacterales</taxon>
        <taxon>Acetobacteraceae</taxon>
        <taxon>Lichenicoccus</taxon>
    </lineage>
</organism>
<feature type="domain" description="Zinc-ribbon" evidence="1">
    <location>
        <begin position="3"/>
        <end position="99"/>
    </location>
</feature>
<accession>A0A5R9JFF3</accession>
<dbReference type="Gene3D" id="3.40.390.70">
    <property type="match status" value="1"/>
</dbReference>
<comment type="caution">
    <text evidence="2">The sequence shown here is derived from an EMBL/GenBank/DDBJ whole genome shotgun (WGS) entry which is preliminary data.</text>
</comment>
<protein>
    <recommendedName>
        <fullName evidence="1">Zinc-ribbon domain-containing protein</fullName>
    </recommendedName>
</protein>
<dbReference type="Proteomes" id="UP000305654">
    <property type="component" value="Unassembled WGS sequence"/>
</dbReference>
<dbReference type="InterPro" id="IPR011201">
    <property type="entry name" value="Zinc-ribbon_6_bact"/>
</dbReference>
<dbReference type="RefSeq" id="WP_138324389.1">
    <property type="nucleotide sequence ID" value="NZ_VCDI01000001.1"/>
</dbReference>
<evidence type="ECO:0000313" key="3">
    <source>
        <dbReference type="Proteomes" id="UP000305654"/>
    </source>
</evidence>
<reference evidence="2 3" key="1">
    <citation type="submission" date="2019-05" db="EMBL/GenBank/DDBJ databases">
        <authorList>
            <person name="Pankratov T."/>
            <person name="Grouzdev D."/>
        </authorList>
    </citation>
    <scope>NUCLEOTIDE SEQUENCE [LARGE SCALE GENOMIC DNA]</scope>
    <source>
        <strain evidence="2 3">KEBCLARHB70R</strain>
    </source>
</reference>
<dbReference type="OrthoDB" id="256753at2"/>
<dbReference type="Pfam" id="PF10005">
    <property type="entry name" value="Zn_ribbon_DZR_6"/>
    <property type="match status" value="1"/>
</dbReference>
<dbReference type="InterPro" id="IPR031321">
    <property type="entry name" value="UCP012641"/>
</dbReference>
<gene>
    <name evidence="2" type="ORF">FE263_02695</name>
</gene>
<name>A0A5R9JFF3_9PROT</name>
<dbReference type="Pfam" id="PF15887">
    <property type="entry name" value="Peptidase_Mx"/>
    <property type="match status" value="1"/>
</dbReference>
<dbReference type="EMBL" id="VCDI01000001">
    <property type="protein sequence ID" value="TLU74136.1"/>
    <property type="molecule type" value="Genomic_DNA"/>
</dbReference>
<sequence length="367" mass="41822">MKLFNCQHCSALLFFENHSCESCASPLGYMPDRGGLEALVPDREGDRGGDTFTLVSDPMVRVRRCRNARHDVCNWLMQADGDEAFCIACRHNRTIPNLADPADMLLWRKLEAAKHRLFYSLVRLGVRLANRIDDPAEGLVFDFLDDRSGKPRVLTGHKGGVITIAIQEADDAHREEMRNQMHETYRTLLGHFRHEVGHWIWDRLIRDGDRLAACREVFGDDTVDYGAALDRHYREGPPPDWQNAYISSYATSHPWEDFAETWAHYLHIMDTLETANAFGMGVHPKVEQSSSLTVEVAIDPYRSVTMKPIVDQWLPLTFAMNNLNRSMGLADLYPFIITDPVRTKLGFIHQMLQETRRDLPGAATLEG</sequence>
<evidence type="ECO:0000313" key="2">
    <source>
        <dbReference type="EMBL" id="TLU74136.1"/>
    </source>
</evidence>